<evidence type="ECO:0000259" key="4">
    <source>
        <dbReference type="PROSITE" id="PS51459"/>
    </source>
</evidence>
<dbReference type="Gene3D" id="1.10.3290.10">
    <property type="entry name" value="Fido-like domain"/>
    <property type="match status" value="1"/>
</dbReference>
<dbReference type="PANTHER" id="PTHR13504">
    <property type="entry name" value="FIDO DOMAIN-CONTAINING PROTEIN DDB_G0283145"/>
    <property type="match status" value="1"/>
</dbReference>
<dbReference type="AlphaFoldDB" id="A0A7C1HV97"/>
<feature type="site" description="Important for autoinhibition of adenylyltransferase activity" evidence="3">
    <location>
        <position position="47"/>
    </location>
</feature>
<keyword evidence="2" id="KW-0067">ATP-binding</keyword>
<dbReference type="InterPro" id="IPR036597">
    <property type="entry name" value="Fido-like_dom_sf"/>
</dbReference>
<evidence type="ECO:0000313" key="5">
    <source>
        <dbReference type="EMBL" id="HDQ88638.1"/>
    </source>
</evidence>
<sequence>MRNQDLIENINIKKAKLDSLQPLSPDFTKNFYEWVKIELTYTSNAIEGNTLSRAETARIVEKGITVEGKSLQEHQEAINHAEAFNWLLAKRDLSQKDITLDFILELHKKILQKIDDSNAGRLRAIPVRIAGSTVILPNPTKVSTLMEEFINWVQNAEGHPVNIAIETHLKLVSIHPFVDENGKTARLLMNFLLIINGFPPTIIQKEKRHEYISGIEKAQLEGTTNDYYKFMYESVENSLDTYLEGLEDN</sequence>
<dbReference type="InterPro" id="IPR040198">
    <property type="entry name" value="Fido_containing"/>
</dbReference>
<dbReference type="PANTHER" id="PTHR13504:SF38">
    <property type="entry name" value="FIDO DOMAIN-CONTAINING PROTEIN"/>
    <property type="match status" value="1"/>
</dbReference>
<feature type="active site" evidence="1">
    <location>
        <position position="175"/>
    </location>
</feature>
<evidence type="ECO:0000256" key="2">
    <source>
        <dbReference type="PIRSR" id="PIRSR640198-2"/>
    </source>
</evidence>
<reference evidence="5" key="1">
    <citation type="journal article" date="2020" name="mSystems">
        <title>Genome- and Community-Level Interaction Insights into Carbon Utilization and Element Cycling Functions of Hydrothermarchaeota in Hydrothermal Sediment.</title>
        <authorList>
            <person name="Zhou Z."/>
            <person name="Liu Y."/>
            <person name="Xu W."/>
            <person name="Pan J."/>
            <person name="Luo Z.H."/>
            <person name="Li M."/>
        </authorList>
    </citation>
    <scope>NUCLEOTIDE SEQUENCE [LARGE SCALE GENOMIC DNA]</scope>
    <source>
        <strain evidence="5">SpSt-1219</strain>
    </source>
</reference>
<dbReference type="SUPFAM" id="SSF140931">
    <property type="entry name" value="Fic-like"/>
    <property type="match status" value="1"/>
</dbReference>
<evidence type="ECO:0000256" key="1">
    <source>
        <dbReference type="PIRSR" id="PIRSR640198-1"/>
    </source>
</evidence>
<dbReference type="GO" id="GO:0005524">
    <property type="term" value="F:ATP binding"/>
    <property type="evidence" value="ECO:0007669"/>
    <property type="project" value="UniProtKB-KW"/>
</dbReference>
<dbReference type="InterPro" id="IPR003812">
    <property type="entry name" value="Fido"/>
</dbReference>
<comment type="caution">
    <text evidence="5">The sequence shown here is derived from an EMBL/GenBank/DDBJ whole genome shotgun (WGS) entry which is preliminary data.</text>
</comment>
<keyword evidence="2" id="KW-0547">Nucleotide-binding</keyword>
<dbReference type="PROSITE" id="PS51459">
    <property type="entry name" value="FIDO"/>
    <property type="match status" value="1"/>
</dbReference>
<evidence type="ECO:0000256" key="3">
    <source>
        <dbReference type="PIRSR" id="PIRSR640198-3"/>
    </source>
</evidence>
<organism evidence="5">
    <name type="scientific">candidate division WWE3 bacterium</name>
    <dbReference type="NCBI Taxonomy" id="2053526"/>
    <lineage>
        <taxon>Bacteria</taxon>
        <taxon>Katanobacteria</taxon>
    </lineage>
</organism>
<gene>
    <name evidence="5" type="ORF">ENN92_00610</name>
</gene>
<dbReference type="EMBL" id="DSDM01000035">
    <property type="protein sequence ID" value="HDQ88638.1"/>
    <property type="molecule type" value="Genomic_DNA"/>
</dbReference>
<feature type="domain" description="Fido" evidence="4">
    <location>
        <begin position="98"/>
        <end position="233"/>
    </location>
</feature>
<proteinExistence type="predicted"/>
<protein>
    <submittedName>
        <fullName evidence="5">Fic family protein</fullName>
    </submittedName>
</protein>
<dbReference type="Pfam" id="PF02661">
    <property type="entry name" value="Fic"/>
    <property type="match status" value="1"/>
</dbReference>
<feature type="binding site" evidence="2">
    <location>
        <begin position="179"/>
        <end position="186"/>
    </location>
    <ligand>
        <name>ATP</name>
        <dbReference type="ChEBI" id="CHEBI:30616"/>
    </ligand>
</feature>
<name>A0A7C1HV97_UNCKA</name>
<accession>A0A7C1HV97</accession>
<dbReference type="Proteomes" id="UP000886066">
    <property type="component" value="Unassembled WGS sequence"/>
</dbReference>